<organism evidence="3 4">
    <name type="scientific">Lunatimonas lonarensis</name>
    <dbReference type="NCBI Taxonomy" id="1232681"/>
    <lineage>
        <taxon>Bacteria</taxon>
        <taxon>Pseudomonadati</taxon>
        <taxon>Bacteroidota</taxon>
        <taxon>Cytophagia</taxon>
        <taxon>Cytophagales</taxon>
        <taxon>Cyclobacteriaceae</taxon>
    </lineage>
</organism>
<evidence type="ECO:0000256" key="1">
    <source>
        <dbReference type="ARBA" id="ARBA00022801"/>
    </source>
</evidence>
<dbReference type="Gene3D" id="3.40.50.1110">
    <property type="entry name" value="SGNH hydrolase"/>
    <property type="match status" value="1"/>
</dbReference>
<dbReference type="STRING" id="1232681.ADIS_0849"/>
<dbReference type="Proteomes" id="UP000013909">
    <property type="component" value="Unassembled WGS sequence"/>
</dbReference>
<dbReference type="SUPFAM" id="SSF52266">
    <property type="entry name" value="SGNH hydrolase"/>
    <property type="match status" value="1"/>
</dbReference>
<dbReference type="PANTHER" id="PTHR31988">
    <property type="entry name" value="ESTERASE, PUTATIVE (DUF303)-RELATED"/>
    <property type="match status" value="1"/>
</dbReference>
<dbReference type="Pfam" id="PF03629">
    <property type="entry name" value="SASA"/>
    <property type="match status" value="1"/>
</dbReference>
<sequence>MPGTDYYEQLIQKAREAAAFGIIKGVIWHQGESDLGKLDTYMSDLEKLIQRIRADMELPQLPFVAGEIAEDQPGRDAFNRLLMQLPGQVPHTAVVSSKGTKTFDEVHFDTKSQLKLGKRYAQKMKNLTHPTHEL</sequence>
<protein>
    <submittedName>
        <fullName evidence="3">Iduronate-2-sulfatase</fullName>
        <ecNumber evidence="3">3.1.6.13</ecNumber>
    </submittedName>
</protein>
<dbReference type="InterPro" id="IPR052940">
    <property type="entry name" value="Carb_Esterase_6"/>
</dbReference>
<name>R7ZWZ1_9BACT</name>
<evidence type="ECO:0000313" key="4">
    <source>
        <dbReference type="Proteomes" id="UP000013909"/>
    </source>
</evidence>
<dbReference type="EC" id="3.1.6.13" evidence="3"/>
<evidence type="ECO:0000259" key="2">
    <source>
        <dbReference type="Pfam" id="PF03629"/>
    </source>
</evidence>
<feature type="domain" description="Sialate O-acetylesterase" evidence="2">
    <location>
        <begin position="2"/>
        <end position="125"/>
    </location>
</feature>
<comment type="caution">
    <text evidence="3">The sequence shown here is derived from an EMBL/GenBank/DDBJ whole genome shotgun (WGS) entry which is preliminary data.</text>
</comment>
<dbReference type="InterPro" id="IPR005181">
    <property type="entry name" value="SASA"/>
</dbReference>
<evidence type="ECO:0000313" key="3">
    <source>
        <dbReference type="EMBL" id="EON78675.1"/>
    </source>
</evidence>
<dbReference type="InterPro" id="IPR036514">
    <property type="entry name" value="SGNH_hydro_sf"/>
</dbReference>
<keyword evidence="1 3" id="KW-0378">Hydrolase</keyword>
<gene>
    <name evidence="3" type="ORF">ADIS_0849</name>
</gene>
<keyword evidence="4" id="KW-1185">Reference proteome</keyword>
<reference evidence="3 4" key="1">
    <citation type="submission" date="2013-02" db="EMBL/GenBank/DDBJ databases">
        <title>A novel strain isolated from Lonar lake, Maharashtra, India.</title>
        <authorList>
            <person name="Singh A."/>
        </authorList>
    </citation>
    <scope>NUCLEOTIDE SEQUENCE [LARGE SCALE GENOMIC DNA]</scope>
    <source>
        <strain evidence="3 4">AK24</strain>
    </source>
</reference>
<accession>R7ZWZ1</accession>
<proteinExistence type="predicted"/>
<dbReference type="AlphaFoldDB" id="R7ZWZ1"/>
<dbReference type="PANTHER" id="PTHR31988:SF19">
    <property type="entry name" value="9-O-ACETYL-N-ACETYLNEURAMINIC ACID DEACETYLASE-RELATED"/>
    <property type="match status" value="1"/>
</dbReference>
<dbReference type="EMBL" id="AQHR01000025">
    <property type="protein sequence ID" value="EON78675.1"/>
    <property type="molecule type" value="Genomic_DNA"/>
</dbReference>
<dbReference type="GO" id="GO:0004423">
    <property type="term" value="F:iduronate-2-sulfatase activity"/>
    <property type="evidence" value="ECO:0007669"/>
    <property type="project" value="UniProtKB-EC"/>
</dbReference>